<dbReference type="PROSITE" id="PS00211">
    <property type="entry name" value="ABC_TRANSPORTER_1"/>
    <property type="match status" value="2"/>
</dbReference>
<dbReference type="InterPro" id="IPR027417">
    <property type="entry name" value="P-loop_NTPase"/>
</dbReference>
<feature type="domain" description="ABC transporter" evidence="9">
    <location>
        <begin position="260"/>
        <end position="504"/>
    </location>
</feature>
<organism evidence="10 11">
    <name type="scientific">Cohnella faecalis</name>
    <dbReference type="NCBI Taxonomy" id="2315694"/>
    <lineage>
        <taxon>Bacteria</taxon>
        <taxon>Bacillati</taxon>
        <taxon>Bacillota</taxon>
        <taxon>Bacilli</taxon>
        <taxon>Bacillales</taxon>
        <taxon>Paenibacillaceae</taxon>
        <taxon>Cohnella</taxon>
    </lineage>
</organism>
<keyword evidence="6 10" id="KW-0067">ATP-binding</keyword>
<dbReference type="EMBL" id="QXJM01000037">
    <property type="protein sequence ID" value="RIE03259.1"/>
    <property type="molecule type" value="Genomic_DNA"/>
</dbReference>
<evidence type="ECO:0000256" key="3">
    <source>
        <dbReference type="ARBA" id="ARBA00022475"/>
    </source>
</evidence>
<dbReference type="CDD" id="cd03216">
    <property type="entry name" value="ABC_Carb_Monos_I"/>
    <property type="match status" value="1"/>
</dbReference>
<dbReference type="InterPro" id="IPR003593">
    <property type="entry name" value="AAA+_ATPase"/>
</dbReference>
<dbReference type="Proteomes" id="UP000266340">
    <property type="component" value="Unassembled WGS sequence"/>
</dbReference>
<gene>
    <name evidence="10" type="ORF">D3H35_11165</name>
</gene>
<evidence type="ECO:0000256" key="1">
    <source>
        <dbReference type="ARBA" id="ARBA00004202"/>
    </source>
</evidence>
<sequence>MREGYAIEMRDICKQFGPVIANDHVDFAARAGEIHALMGENGAGKSTMMCMLSGVYRPNSGEIRIDNVPVKIRSPKDAMKLGIGMVFQNFRLVPTLTAAENIVLGEKSSFLRGPKWMKNKQAEIKGIAEKFGLTFPVDVPVWQLSVGEQQRVEIVKTLYRGAGIIILDEPTSVLTPGEADQLFDTLRQMKNEGKTVILTTHKLKEVMATADRISVMRKGRMIHTIDRSETNERELARLMVGKEVAPERKASARTRGRPLLKVEALEVHADHGRKALDDLELQVHEGEIVGIAGVAGNGQKELAEVLNGLRSWKKGSIVFNGQEIKTASVRHMIEAGVAHVPENRMKSGLAGGLGAVDNLLFKSYRTDKRSRFGFLRTSGNRDWSKSLVEKFDVKTPDIDTPVQQMSGGNQQKLLFAREIDHDPLLMVAVHPTQGLDVGATEGVHRLLTELRDAGRAVLLLSEDLDEVLQLSDRVLVMYNGRIVGEMSGDEADRETIGMYMAGMYGHEDEKLAEEVAG</sequence>
<reference evidence="10 11" key="1">
    <citation type="submission" date="2018-09" db="EMBL/GenBank/DDBJ databases">
        <title>Cohnella cavernae sp. nov., isolated from a karst cave.</title>
        <authorList>
            <person name="Zhu H."/>
        </authorList>
    </citation>
    <scope>NUCLEOTIDE SEQUENCE [LARGE SCALE GENOMIC DNA]</scope>
    <source>
        <strain evidence="10 11">K2E09-144</strain>
    </source>
</reference>
<comment type="subcellular location">
    <subcellularLocation>
        <location evidence="1">Cell membrane</location>
        <topology evidence="1">Peripheral membrane protein</topology>
    </subcellularLocation>
</comment>
<dbReference type="GO" id="GO:0005886">
    <property type="term" value="C:plasma membrane"/>
    <property type="evidence" value="ECO:0007669"/>
    <property type="project" value="UniProtKB-SubCell"/>
</dbReference>
<dbReference type="GO" id="GO:0016887">
    <property type="term" value="F:ATP hydrolysis activity"/>
    <property type="evidence" value="ECO:0007669"/>
    <property type="project" value="InterPro"/>
</dbReference>
<dbReference type="PANTHER" id="PTHR43790">
    <property type="entry name" value="CARBOHYDRATE TRANSPORT ATP-BINDING PROTEIN MG119-RELATED"/>
    <property type="match status" value="1"/>
</dbReference>
<keyword evidence="4" id="KW-0677">Repeat</keyword>
<dbReference type="AlphaFoldDB" id="A0A398CPP2"/>
<comment type="caution">
    <text evidence="10">The sequence shown here is derived from an EMBL/GenBank/DDBJ whole genome shotgun (WGS) entry which is preliminary data.</text>
</comment>
<dbReference type="FunFam" id="3.40.50.300:FF:000127">
    <property type="entry name" value="Ribose import ATP-binding protein RbsA"/>
    <property type="match status" value="1"/>
</dbReference>
<evidence type="ECO:0000259" key="9">
    <source>
        <dbReference type="PROSITE" id="PS50893"/>
    </source>
</evidence>
<dbReference type="GO" id="GO:0005524">
    <property type="term" value="F:ATP binding"/>
    <property type="evidence" value="ECO:0007669"/>
    <property type="project" value="UniProtKB-KW"/>
</dbReference>
<dbReference type="InterPro" id="IPR017871">
    <property type="entry name" value="ABC_transporter-like_CS"/>
</dbReference>
<dbReference type="PANTHER" id="PTHR43790:SF9">
    <property type="entry name" value="GALACTOFURANOSE TRANSPORTER ATP-BINDING PROTEIN YTFR"/>
    <property type="match status" value="1"/>
</dbReference>
<keyword evidence="3" id="KW-1003">Cell membrane</keyword>
<dbReference type="OrthoDB" id="9766104at2"/>
<keyword evidence="8" id="KW-0472">Membrane</keyword>
<dbReference type="InterPro" id="IPR050107">
    <property type="entry name" value="ABC_carbohydrate_import_ATPase"/>
</dbReference>
<dbReference type="Gene3D" id="3.40.50.300">
    <property type="entry name" value="P-loop containing nucleotide triphosphate hydrolases"/>
    <property type="match status" value="2"/>
</dbReference>
<feature type="domain" description="ABC transporter" evidence="9">
    <location>
        <begin position="7"/>
        <end position="243"/>
    </location>
</feature>
<keyword evidence="2" id="KW-0813">Transport</keyword>
<dbReference type="InterPro" id="IPR003439">
    <property type="entry name" value="ABC_transporter-like_ATP-bd"/>
</dbReference>
<dbReference type="RefSeq" id="WP_119149342.1">
    <property type="nucleotide sequence ID" value="NZ_JBHSOV010000024.1"/>
</dbReference>
<dbReference type="CDD" id="cd03215">
    <property type="entry name" value="ABC_Carb_Monos_II"/>
    <property type="match status" value="1"/>
</dbReference>
<evidence type="ECO:0000313" key="11">
    <source>
        <dbReference type="Proteomes" id="UP000266340"/>
    </source>
</evidence>
<dbReference type="SMART" id="SM00382">
    <property type="entry name" value="AAA"/>
    <property type="match status" value="1"/>
</dbReference>
<evidence type="ECO:0000256" key="2">
    <source>
        <dbReference type="ARBA" id="ARBA00022448"/>
    </source>
</evidence>
<keyword evidence="7" id="KW-1278">Translocase</keyword>
<dbReference type="Pfam" id="PF00005">
    <property type="entry name" value="ABC_tran"/>
    <property type="match status" value="2"/>
</dbReference>
<keyword evidence="11" id="KW-1185">Reference proteome</keyword>
<name>A0A398CPP2_9BACL</name>
<keyword evidence="5" id="KW-0547">Nucleotide-binding</keyword>
<evidence type="ECO:0000256" key="8">
    <source>
        <dbReference type="ARBA" id="ARBA00023136"/>
    </source>
</evidence>
<dbReference type="SUPFAM" id="SSF52540">
    <property type="entry name" value="P-loop containing nucleoside triphosphate hydrolases"/>
    <property type="match status" value="2"/>
</dbReference>
<evidence type="ECO:0000256" key="5">
    <source>
        <dbReference type="ARBA" id="ARBA00022741"/>
    </source>
</evidence>
<evidence type="ECO:0000256" key="6">
    <source>
        <dbReference type="ARBA" id="ARBA00022840"/>
    </source>
</evidence>
<evidence type="ECO:0000313" key="10">
    <source>
        <dbReference type="EMBL" id="RIE03259.1"/>
    </source>
</evidence>
<evidence type="ECO:0000256" key="7">
    <source>
        <dbReference type="ARBA" id="ARBA00022967"/>
    </source>
</evidence>
<protein>
    <submittedName>
        <fullName evidence="10">ABC transporter ATP-binding protein</fullName>
    </submittedName>
</protein>
<evidence type="ECO:0000256" key="4">
    <source>
        <dbReference type="ARBA" id="ARBA00022737"/>
    </source>
</evidence>
<proteinExistence type="predicted"/>
<dbReference type="PROSITE" id="PS50893">
    <property type="entry name" value="ABC_TRANSPORTER_2"/>
    <property type="match status" value="2"/>
</dbReference>
<accession>A0A398CPP2</accession>